<accession>A0A1I3YZ07</accession>
<name>A0A1I3YZ07_9HYPH</name>
<protein>
    <submittedName>
        <fullName evidence="3">Pimeloyl-ACP methyl ester carboxylesterase</fullName>
    </submittedName>
</protein>
<dbReference type="EMBL" id="FOSL01000005">
    <property type="protein sequence ID" value="SFK36599.1"/>
    <property type="molecule type" value="Genomic_DNA"/>
</dbReference>
<gene>
    <name evidence="3" type="ORF">SAMN04488498_105239</name>
</gene>
<organism evidence="3 4">
    <name type="scientific">Neomesorhizobium albiziae</name>
    <dbReference type="NCBI Taxonomy" id="335020"/>
    <lineage>
        <taxon>Bacteria</taxon>
        <taxon>Pseudomonadati</taxon>
        <taxon>Pseudomonadota</taxon>
        <taxon>Alphaproteobacteria</taxon>
        <taxon>Hyphomicrobiales</taxon>
        <taxon>Phyllobacteriaceae</taxon>
        <taxon>Neomesorhizobium</taxon>
    </lineage>
</organism>
<evidence type="ECO:0000313" key="3">
    <source>
        <dbReference type="EMBL" id="SFK36599.1"/>
    </source>
</evidence>
<feature type="domain" description="AB hydrolase-1" evidence="2">
    <location>
        <begin position="24"/>
        <end position="282"/>
    </location>
</feature>
<dbReference type="GO" id="GO:0016787">
    <property type="term" value="F:hydrolase activity"/>
    <property type="evidence" value="ECO:0007669"/>
    <property type="project" value="UniProtKB-KW"/>
</dbReference>
<proteinExistence type="predicted"/>
<evidence type="ECO:0000256" key="1">
    <source>
        <dbReference type="ARBA" id="ARBA00022801"/>
    </source>
</evidence>
<dbReference type="PANTHER" id="PTHR43329">
    <property type="entry name" value="EPOXIDE HYDROLASE"/>
    <property type="match status" value="1"/>
</dbReference>
<keyword evidence="4" id="KW-1185">Reference proteome</keyword>
<reference evidence="3 4" key="1">
    <citation type="submission" date="2016-10" db="EMBL/GenBank/DDBJ databases">
        <authorList>
            <person name="Varghese N."/>
            <person name="Submissions S."/>
        </authorList>
    </citation>
    <scope>NUCLEOTIDE SEQUENCE [LARGE SCALE GENOMIC DNA]</scope>
    <source>
        <strain evidence="3 4">DSM 21822</strain>
    </source>
</reference>
<dbReference type="SUPFAM" id="SSF53474">
    <property type="entry name" value="alpha/beta-Hydrolases"/>
    <property type="match status" value="1"/>
</dbReference>
<dbReference type="InterPro" id="IPR000073">
    <property type="entry name" value="AB_hydrolase_1"/>
</dbReference>
<dbReference type="Pfam" id="PF00561">
    <property type="entry name" value="Abhydrolase_1"/>
    <property type="match status" value="1"/>
</dbReference>
<sequence>MRFGFHAAGGIELHFAAAGNPAKPLVICLYGFPEYWAAWREVMRALARDYHVVAPDLRGFNLSSKPEGIEAYRAKHLVADIAALADHLSPGRPFVLAGHDWGASIAYAYAFAHPERLTHLVIANGVHPVCFQRAIFRDAAQRSASQYINRLRAPDADVLMSEDRFRRTLRMIAGFSKTDWMTPESEAGYLEAWGRPGAMTAMLNWYRASPIVVPAPGEAAGDSFLLSLPDEAVAIRMPHLVVWGEADEALLPVCLDGLDRYAPELAIRRIAGAGHWILHEKPAEVADAIRLFITGR</sequence>
<dbReference type="PRINTS" id="PR00412">
    <property type="entry name" value="EPOXHYDRLASE"/>
</dbReference>
<keyword evidence="1" id="KW-0378">Hydrolase</keyword>
<dbReference type="Gene3D" id="3.40.50.1820">
    <property type="entry name" value="alpha/beta hydrolase"/>
    <property type="match status" value="1"/>
</dbReference>
<dbReference type="AlphaFoldDB" id="A0A1I3YZ07"/>
<dbReference type="Proteomes" id="UP000323300">
    <property type="component" value="Unassembled WGS sequence"/>
</dbReference>
<dbReference type="InterPro" id="IPR029058">
    <property type="entry name" value="AB_hydrolase_fold"/>
</dbReference>
<dbReference type="InterPro" id="IPR000639">
    <property type="entry name" value="Epox_hydrolase-like"/>
</dbReference>
<evidence type="ECO:0000313" key="4">
    <source>
        <dbReference type="Proteomes" id="UP000323300"/>
    </source>
</evidence>
<dbReference type="PRINTS" id="PR00111">
    <property type="entry name" value="ABHYDROLASE"/>
</dbReference>
<evidence type="ECO:0000259" key="2">
    <source>
        <dbReference type="Pfam" id="PF00561"/>
    </source>
</evidence>